<dbReference type="OrthoDB" id="291085at2"/>
<accession>A0A5S9NSV9</accession>
<protein>
    <recommendedName>
        <fullName evidence="5">DUF4437 domain-containing protein</fullName>
    </recommendedName>
</protein>
<evidence type="ECO:0000313" key="1">
    <source>
        <dbReference type="EMBL" id="CAA0093691.1"/>
    </source>
</evidence>
<evidence type="ECO:0000313" key="3">
    <source>
        <dbReference type="Proteomes" id="UP000435877"/>
    </source>
</evidence>
<dbReference type="AlphaFoldDB" id="A0A5S9NSV9"/>
<dbReference type="SUPFAM" id="SSF51182">
    <property type="entry name" value="RmlC-like cupins"/>
    <property type="match status" value="1"/>
</dbReference>
<dbReference type="Gene3D" id="2.60.120.10">
    <property type="entry name" value="Jelly Rolls"/>
    <property type="match status" value="1"/>
</dbReference>
<dbReference type="Proteomes" id="UP000435877">
    <property type="component" value="Unassembled WGS sequence"/>
</dbReference>
<reference evidence="3 4" key="1">
    <citation type="submission" date="2019-11" db="EMBL/GenBank/DDBJ databases">
        <authorList>
            <person name="Holert J."/>
        </authorList>
    </citation>
    <scope>NUCLEOTIDE SEQUENCE [LARGE SCALE GENOMIC DNA]</scope>
    <source>
        <strain evidence="2">BC3_2A</strain>
        <strain evidence="1">SB11_1A</strain>
    </source>
</reference>
<dbReference type="CDD" id="cd06989">
    <property type="entry name" value="cupin_DRT102"/>
    <property type="match status" value="1"/>
</dbReference>
<evidence type="ECO:0000313" key="4">
    <source>
        <dbReference type="Proteomes" id="UP000439591"/>
    </source>
</evidence>
<dbReference type="RefSeq" id="WP_159269043.1">
    <property type="nucleotide sequence ID" value="NZ_CACSIK010000001.1"/>
</dbReference>
<dbReference type="InterPro" id="IPR028013">
    <property type="entry name" value="DUF4437"/>
</dbReference>
<dbReference type="EMBL" id="CACSIM010000004">
    <property type="protein sequence ID" value="CAA0111702.1"/>
    <property type="molecule type" value="Genomic_DNA"/>
</dbReference>
<dbReference type="Proteomes" id="UP000439591">
    <property type="component" value="Unassembled WGS sequence"/>
</dbReference>
<evidence type="ECO:0000313" key="2">
    <source>
        <dbReference type="EMBL" id="CAA0111702.1"/>
    </source>
</evidence>
<name>A0A5S9NSV9_9GAMM</name>
<gene>
    <name evidence="1" type="ORF">IHBHHGIJ_02515</name>
    <name evidence="2" type="ORF">KFEGEMFD_02702</name>
</gene>
<organism evidence="1 3">
    <name type="scientific">Zhongshania aliphaticivorans</name>
    <dbReference type="NCBI Taxonomy" id="1470434"/>
    <lineage>
        <taxon>Bacteria</taxon>
        <taxon>Pseudomonadati</taxon>
        <taxon>Pseudomonadota</taxon>
        <taxon>Gammaproteobacteria</taxon>
        <taxon>Cellvibrionales</taxon>
        <taxon>Spongiibacteraceae</taxon>
        <taxon>Zhongshania</taxon>
    </lineage>
</organism>
<dbReference type="EMBL" id="CACSIK010000001">
    <property type="protein sequence ID" value="CAA0093691.1"/>
    <property type="molecule type" value="Genomic_DNA"/>
</dbReference>
<dbReference type="InterPro" id="IPR014710">
    <property type="entry name" value="RmlC-like_jellyroll"/>
</dbReference>
<dbReference type="InterPro" id="IPR011051">
    <property type="entry name" value="RmlC_Cupin_sf"/>
</dbReference>
<proteinExistence type="predicted"/>
<dbReference type="Pfam" id="PF14499">
    <property type="entry name" value="DUF4437"/>
    <property type="match status" value="1"/>
</dbReference>
<sequence length="281" mass="30646">MSRLSSVDKQTRVTALATAFVTALLSPAVSVADASSKVVAASNIEWGYLNPLRGDKSPGAADLWGNRTLDTATGMLVRFKKGFESPPHIHNITYRGIVIEGQMHNDDPNAEKMWMPAGSFWTQPAGEDHTTAANTETNLIYLEIDSGPYLVKPSTAQFDNGERPLNLHRDNIVWLGDSDLNDIQANGVQSTYVWGSTADMNGSMIKLPVGFDGEIITDASEFRAVLISGSLDYSSKDQAAPQHLSAGSYVESTGGFTHKMKNKGNTESTLYIRTNRRYQVK</sequence>
<keyword evidence="3" id="KW-1185">Reference proteome</keyword>
<evidence type="ECO:0008006" key="5">
    <source>
        <dbReference type="Google" id="ProtNLM"/>
    </source>
</evidence>